<evidence type="ECO:0000313" key="5">
    <source>
        <dbReference type="Proteomes" id="UP000509626"/>
    </source>
</evidence>
<evidence type="ECO:0000256" key="1">
    <source>
        <dbReference type="SAM" id="MobiDB-lite"/>
    </source>
</evidence>
<feature type="transmembrane region" description="Helical" evidence="2">
    <location>
        <begin position="48"/>
        <end position="68"/>
    </location>
</feature>
<name>A0A7D5LB54_9EURY</name>
<dbReference type="AlphaFoldDB" id="A0A7D5LB54"/>
<accession>A0A7D5LB54</accession>
<evidence type="ECO:0000256" key="2">
    <source>
        <dbReference type="SAM" id="Phobius"/>
    </source>
</evidence>
<protein>
    <recommendedName>
        <fullName evidence="3">DUF8142 domain-containing protein</fullName>
    </recommendedName>
</protein>
<dbReference type="Proteomes" id="UP000509626">
    <property type="component" value="Chromosome"/>
</dbReference>
<feature type="compositionally biased region" description="Low complexity" evidence="1">
    <location>
        <begin position="1"/>
        <end position="16"/>
    </location>
</feature>
<gene>
    <name evidence="4" type="ORF">HUG12_11660</name>
</gene>
<dbReference type="InterPro" id="IPR058455">
    <property type="entry name" value="DUF8142"/>
</dbReference>
<organism evidence="4 5">
    <name type="scientific">Halorarum salinum</name>
    <dbReference type="NCBI Taxonomy" id="2743089"/>
    <lineage>
        <taxon>Archaea</taxon>
        <taxon>Methanobacteriati</taxon>
        <taxon>Methanobacteriota</taxon>
        <taxon>Stenosarchaea group</taxon>
        <taxon>Halobacteria</taxon>
        <taxon>Halobacteriales</taxon>
        <taxon>Haloferacaceae</taxon>
        <taxon>Halorarum</taxon>
    </lineage>
</organism>
<dbReference type="Pfam" id="PF26465">
    <property type="entry name" value="DUF8142"/>
    <property type="match status" value="1"/>
</dbReference>
<dbReference type="RefSeq" id="WP_179268935.1">
    <property type="nucleotide sequence ID" value="NZ_CP058579.1"/>
</dbReference>
<evidence type="ECO:0000313" key="4">
    <source>
        <dbReference type="EMBL" id="QLG62350.1"/>
    </source>
</evidence>
<proteinExistence type="predicted"/>
<feature type="domain" description="DUF8142" evidence="3">
    <location>
        <begin position="35"/>
        <end position="102"/>
    </location>
</feature>
<keyword evidence="2" id="KW-0812">Transmembrane</keyword>
<feature type="region of interest" description="Disordered" evidence="1">
    <location>
        <begin position="1"/>
        <end position="44"/>
    </location>
</feature>
<feature type="transmembrane region" description="Helical" evidence="2">
    <location>
        <begin position="74"/>
        <end position="93"/>
    </location>
</feature>
<reference evidence="4 5" key="1">
    <citation type="submission" date="2020-06" db="EMBL/GenBank/DDBJ databases">
        <title>NJ-3-1, isolated from saline soil.</title>
        <authorList>
            <person name="Cui H.L."/>
            <person name="Shi X."/>
        </authorList>
    </citation>
    <scope>NUCLEOTIDE SEQUENCE [LARGE SCALE GENOMIC DNA]</scope>
    <source>
        <strain evidence="4 5">NJ-3-1</strain>
    </source>
</reference>
<keyword evidence="2" id="KW-1133">Transmembrane helix</keyword>
<keyword evidence="5" id="KW-1185">Reference proteome</keyword>
<dbReference type="KEGG" id="halu:HUG12_11660"/>
<sequence length="102" mass="10663">MVTTPDGGAAADADGAAGAGRDGPREPPAGVDGNRPDEAGTRNRKRGVLSTLPFLAIGLADVILLLRWGIEPLWGFAILPPILFCSVLAYLVFSTDFLEGRT</sequence>
<keyword evidence="2" id="KW-0472">Membrane</keyword>
<evidence type="ECO:0000259" key="3">
    <source>
        <dbReference type="Pfam" id="PF26465"/>
    </source>
</evidence>
<dbReference type="GeneID" id="56038125"/>
<dbReference type="EMBL" id="CP058579">
    <property type="protein sequence ID" value="QLG62350.1"/>
    <property type="molecule type" value="Genomic_DNA"/>
</dbReference>